<dbReference type="InterPro" id="IPR052038">
    <property type="entry name" value="Type-VII_TA_antitoxin"/>
</dbReference>
<evidence type="ECO:0000256" key="3">
    <source>
        <dbReference type="ARBA" id="ARBA00022679"/>
    </source>
</evidence>
<dbReference type="GO" id="GO:0046872">
    <property type="term" value="F:metal ion binding"/>
    <property type="evidence" value="ECO:0007669"/>
    <property type="project" value="UniProtKB-KW"/>
</dbReference>
<dbReference type="AlphaFoldDB" id="A0A951QIE7"/>
<evidence type="ECO:0000259" key="10">
    <source>
        <dbReference type="Pfam" id="PF01909"/>
    </source>
</evidence>
<dbReference type="InterPro" id="IPR043519">
    <property type="entry name" value="NT_sf"/>
</dbReference>
<keyword evidence="4" id="KW-0548">Nucleotidyltransferase</keyword>
<dbReference type="PANTHER" id="PTHR33571:SF14">
    <property type="entry name" value="PROTEIN ADENYLYLTRANSFERASE MJ0435-RELATED"/>
    <property type="match status" value="1"/>
</dbReference>
<organism evidence="11 12">
    <name type="scientific">Cyanomargarita calcarea GSE-NOS-MK-12-04C</name>
    <dbReference type="NCBI Taxonomy" id="2839659"/>
    <lineage>
        <taxon>Bacteria</taxon>
        <taxon>Bacillati</taxon>
        <taxon>Cyanobacteriota</taxon>
        <taxon>Cyanophyceae</taxon>
        <taxon>Nostocales</taxon>
        <taxon>Cyanomargaritaceae</taxon>
        <taxon>Cyanomargarita</taxon>
    </lineage>
</organism>
<name>A0A951QIE7_9CYAN</name>
<evidence type="ECO:0000256" key="7">
    <source>
        <dbReference type="ARBA" id="ARBA00022840"/>
    </source>
</evidence>
<reference evidence="11" key="1">
    <citation type="submission" date="2021-05" db="EMBL/GenBank/DDBJ databases">
        <authorList>
            <person name="Pietrasiak N."/>
            <person name="Ward R."/>
            <person name="Stajich J.E."/>
            <person name="Kurbessoian T."/>
        </authorList>
    </citation>
    <scope>NUCLEOTIDE SEQUENCE</scope>
    <source>
        <strain evidence="11">GSE-NOS-MK-12-04C</strain>
    </source>
</reference>
<evidence type="ECO:0000313" key="11">
    <source>
        <dbReference type="EMBL" id="MBW4667024.1"/>
    </source>
</evidence>
<keyword evidence="7" id="KW-0067">ATP-binding</keyword>
<reference evidence="11" key="2">
    <citation type="journal article" date="2022" name="Microbiol. Resour. Announc.">
        <title>Metagenome Sequencing to Explore Phylogenomics of Terrestrial Cyanobacteria.</title>
        <authorList>
            <person name="Ward R.D."/>
            <person name="Stajich J.E."/>
            <person name="Johansen J.R."/>
            <person name="Huntemann M."/>
            <person name="Clum A."/>
            <person name="Foster B."/>
            <person name="Foster B."/>
            <person name="Roux S."/>
            <person name="Palaniappan K."/>
            <person name="Varghese N."/>
            <person name="Mukherjee S."/>
            <person name="Reddy T.B.K."/>
            <person name="Daum C."/>
            <person name="Copeland A."/>
            <person name="Chen I.A."/>
            <person name="Ivanova N.N."/>
            <person name="Kyrpides N.C."/>
            <person name="Shapiro N."/>
            <person name="Eloe-Fadrosh E.A."/>
            <person name="Pietrasiak N."/>
        </authorList>
    </citation>
    <scope>NUCLEOTIDE SEQUENCE</scope>
    <source>
        <strain evidence="11">GSE-NOS-MK-12-04C</strain>
    </source>
</reference>
<evidence type="ECO:0000256" key="9">
    <source>
        <dbReference type="ARBA" id="ARBA00038276"/>
    </source>
</evidence>
<dbReference type="EMBL" id="JAHHGZ010000005">
    <property type="protein sequence ID" value="MBW4667024.1"/>
    <property type="molecule type" value="Genomic_DNA"/>
</dbReference>
<comment type="cofactor">
    <cofactor evidence="1">
        <name>Mg(2+)</name>
        <dbReference type="ChEBI" id="CHEBI:18420"/>
    </cofactor>
</comment>
<gene>
    <name evidence="11" type="ORF">KME60_06145</name>
</gene>
<evidence type="ECO:0000256" key="5">
    <source>
        <dbReference type="ARBA" id="ARBA00022723"/>
    </source>
</evidence>
<keyword evidence="5" id="KW-0479">Metal-binding</keyword>
<comment type="caution">
    <text evidence="11">The sequence shown here is derived from an EMBL/GenBank/DDBJ whole genome shotgun (WGS) entry which is preliminary data.</text>
</comment>
<evidence type="ECO:0000256" key="1">
    <source>
        <dbReference type="ARBA" id="ARBA00001946"/>
    </source>
</evidence>
<keyword evidence="2" id="KW-1277">Toxin-antitoxin system</keyword>
<dbReference type="Pfam" id="PF01909">
    <property type="entry name" value="NTP_transf_2"/>
    <property type="match status" value="1"/>
</dbReference>
<dbReference type="GO" id="GO:0016779">
    <property type="term" value="F:nucleotidyltransferase activity"/>
    <property type="evidence" value="ECO:0007669"/>
    <property type="project" value="UniProtKB-KW"/>
</dbReference>
<dbReference type="SUPFAM" id="SSF81301">
    <property type="entry name" value="Nucleotidyltransferase"/>
    <property type="match status" value="1"/>
</dbReference>
<accession>A0A951QIE7</accession>
<dbReference type="InterPro" id="IPR002934">
    <property type="entry name" value="Polymerase_NTP_transf_dom"/>
</dbReference>
<evidence type="ECO:0000256" key="2">
    <source>
        <dbReference type="ARBA" id="ARBA00022649"/>
    </source>
</evidence>
<comment type="similarity">
    <text evidence="9">Belongs to the MntA antitoxin family.</text>
</comment>
<dbReference type="GO" id="GO:0005524">
    <property type="term" value="F:ATP binding"/>
    <property type="evidence" value="ECO:0007669"/>
    <property type="project" value="UniProtKB-KW"/>
</dbReference>
<dbReference type="CDD" id="cd05403">
    <property type="entry name" value="NT_KNTase_like"/>
    <property type="match status" value="1"/>
</dbReference>
<evidence type="ECO:0000313" key="12">
    <source>
        <dbReference type="Proteomes" id="UP000729701"/>
    </source>
</evidence>
<keyword evidence="8" id="KW-0460">Magnesium</keyword>
<keyword evidence="3" id="KW-0808">Transferase</keyword>
<dbReference type="PANTHER" id="PTHR33571">
    <property type="entry name" value="SSL8005 PROTEIN"/>
    <property type="match status" value="1"/>
</dbReference>
<sequence length="98" mass="11274">MMKTINELRQILSLQKQSLCENYQITEIGIFGSYARGEETEASDIDILVDYETAPTFIMLVELRDYLSQLFGLKVDIVTKNGLKPRIRDRVLAEAIYI</sequence>
<dbReference type="Gene3D" id="3.30.460.10">
    <property type="entry name" value="Beta Polymerase, domain 2"/>
    <property type="match status" value="1"/>
</dbReference>
<dbReference type="Proteomes" id="UP000729701">
    <property type="component" value="Unassembled WGS sequence"/>
</dbReference>
<proteinExistence type="inferred from homology"/>
<protein>
    <submittedName>
        <fullName evidence="11">Nucleotidyltransferase family protein</fullName>
    </submittedName>
</protein>
<evidence type="ECO:0000256" key="8">
    <source>
        <dbReference type="ARBA" id="ARBA00022842"/>
    </source>
</evidence>
<evidence type="ECO:0000256" key="6">
    <source>
        <dbReference type="ARBA" id="ARBA00022741"/>
    </source>
</evidence>
<evidence type="ECO:0000256" key="4">
    <source>
        <dbReference type="ARBA" id="ARBA00022695"/>
    </source>
</evidence>
<feature type="domain" description="Polymerase nucleotidyl transferase" evidence="10">
    <location>
        <begin position="15"/>
        <end position="98"/>
    </location>
</feature>
<keyword evidence="6" id="KW-0547">Nucleotide-binding</keyword>